<dbReference type="InterPro" id="IPR052739">
    <property type="entry name" value="FAAH2"/>
</dbReference>
<evidence type="ECO:0000259" key="1">
    <source>
        <dbReference type="Pfam" id="PF01425"/>
    </source>
</evidence>
<proteinExistence type="predicted"/>
<protein>
    <submittedName>
        <fullName evidence="2">Amidase</fullName>
    </submittedName>
</protein>
<evidence type="ECO:0000313" key="3">
    <source>
        <dbReference type="Proteomes" id="UP000198683"/>
    </source>
</evidence>
<dbReference type="EMBL" id="FNFB01000052">
    <property type="protein sequence ID" value="SDM30593.1"/>
    <property type="molecule type" value="Genomic_DNA"/>
</dbReference>
<dbReference type="AlphaFoldDB" id="A0A1G9S513"/>
<accession>A0A1G9S513</accession>
<dbReference type="PANTHER" id="PTHR43372">
    <property type="entry name" value="FATTY-ACID AMIDE HYDROLASE"/>
    <property type="match status" value="1"/>
</dbReference>
<dbReference type="OrthoDB" id="182039at2"/>
<organism evidence="2 3">
    <name type="scientific">Nonomuraea maritima</name>
    <dbReference type="NCBI Taxonomy" id="683260"/>
    <lineage>
        <taxon>Bacteria</taxon>
        <taxon>Bacillati</taxon>
        <taxon>Actinomycetota</taxon>
        <taxon>Actinomycetes</taxon>
        <taxon>Streptosporangiales</taxon>
        <taxon>Streptosporangiaceae</taxon>
        <taxon>Nonomuraea</taxon>
    </lineage>
</organism>
<dbReference type="STRING" id="683260.SAMN05421874_15220"/>
<feature type="domain" description="Amidase" evidence="1">
    <location>
        <begin position="27"/>
        <end position="467"/>
    </location>
</feature>
<dbReference type="GO" id="GO:0012505">
    <property type="term" value="C:endomembrane system"/>
    <property type="evidence" value="ECO:0007669"/>
    <property type="project" value="TreeGrafter"/>
</dbReference>
<reference evidence="2 3" key="1">
    <citation type="submission" date="2016-10" db="EMBL/GenBank/DDBJ databases">
        <authorList>
            <person name="de Groot N.N."/>
        </authorList>
    </citation>
    <scope>NUCLEOTIDE SEQUENCE [LARGE SCALE GENOMIC DNA]</scope>
    <source>
        <strain evidence="2 3">CGMCC 4.5681</strain>
    </source>
</reference>
<dbReference type="RefSeq" id="WP_090774082.1">
    <property type="nucleotide sequence ID" value="NZ_FNFB01000052.1"/>
</dbReference>
<dbReference type="PANTHER" id="PTHR43372:SF4">
    <property type="entry name" value="FATTY-ACID AMIDE HYDROLASE 2"/>
    <property type="match status" value="1"/>
</dbReference>
<dbReference type="Proteomes" id="UP000198683">
    <property type="component" value="Unassembled WGS sequence"/>
</dbReference>
<evidence type="ECO:0000313" key="2">
    <source>
        <dbReference type="EMBL" id="SDM30593.1"/>
    </source>
</evidence>
<dbReference type="Pfam" id="PF01425">
    <property type="entry name" value="Amidase"/>
    <property type="match status" value="1"/>
</dbReference>
<gene>
    <name evidence="2" type="ORF">SAMN05421874_15220</name>
</gene>
<dbReference type="PROSITE" id="PS00571">
    <property type="entry name" value="AMIDASES"/>
    <property type="match status" value="1"/>
</dbReference>
<dbReference type="InterPro" id="IPR020556">
    <property type="entry name" value="Amidase_CS"/>
</dbReference>
<dbReference type="Gene3D" id="3.90.1300.10">
    <property type="entry name" value="Amidase signature (AS) domain"/>
    <property type="match status" value="1"/>
</dbReference>
<dbReference type="SUPFAM" id="SSF75304">
    <property type="entry name" value="Amidase signature (AS) enzymes"/>
    <property type="match status" value="1"/>
</dbReference>
<name>A0A1G9S513_9ACTN</name>
<dbReference type="PIRSF" id="PIRSF001221">
    <property type="entry name" value="Amidase_fungi"/>
    <property type="match status" value="1"/>
</dbReference>
<dbReference type="InterPro" id="IPR023631">
    <property type="entry name" value="Amidase_dom"/>
</dbReference>
<dbReference type="NCBIfam" id="NF004816">
    <property type="entry name" value="PRK06170.1"/>
    <property type="match status" value="1"/>
</dbReference>
<sequence>MSTPDHAYSTAAELIAAMDAGTVSAVELTEAAIERIERHDGDINAVPVRDFERALLAARDADAARARGERGPLLGVPMTVKESFNVAGLPTTWGIPAFKDFVPAEDAVAVARLKAAGAVILGKTNVPVALGDLQTYNPLHGTTNNPWNIERTPGGSSGGSAAALAAGFGAVSIGSDIAGSLRIPAHFTGVYAHKPSFGLLPSRGHTPPPAPPLAYDRDLTVIGPMARGAGDLAAMFGLLADPDETGPGIAHRLALRPARHDDLAGYRILVVDTHPLIPTSAEVRTTIDRLASDLTAAGVSVERHSALLPDLVEAARLYMRLLLATIAAGYPPVLYTQAVAAARHIDPDDVSLAAARARGAVLSHRDWVTTDTLRTRHRARWSELFTEFDIVLCPAAPTTAFVHDQSPDQWTRTIPIDGVPHDYADQLVWPGIAGTPGLPATVAPIARSDDGLPIGVQLIGPLFEDRTPLRFAELLEREFGGFQPVPAAHPAAGPRDLCAHGK</sequence>
<dbReference type="InterPro" id="IPR036928">
    <property type="entry name" value="AS_sf"/>
</dbReference>
<keyword evidence="3" id="KW-1185">Reference proteome</keyword>